<feature type="compositionally biased region" description="Polar residues" evidence="1">
    <location>
        <begin position="7"/>
        <end position="23"/>
    </location>
</feature>
<keyword evidence="2" id="KW-1133">Transmembrane helix</keyword>
<dbReference type="Gene3D" id="3.40.50.150">
    <property type="entry name" value="Vaccinia Virus protein VP39"/>
    <property type="match status" value="1"/>
</dbReference>
<sequence>MGHRQSKIINSRLTEEPLSNAQPATAEPVAKISIAVTNSSNSNNNSPINSKSPTLSKNTTVRAAFINTAEAKQWNPNNPASWEPEMREYHTLENSDYVLPNDVNEQDRLEMQHYVMRAAFKGDIVCPAAKTLLKETGGKVLDVGCAKGFWLKCVKRENPLAEYHGVDISRALVEGTSPDGITLQFGNVLETLPFEDSTFDFVHQRFLVGGMPRAKFPDAIRELVRVTKPGGWIELIEGDGIVYNAGPYSQTLATALFDAFHRRGLDGYTATNLPWYVKQVGEHVQNQEFQTVHLSLNWGSKMGILFGADAKALYLGMEDFLHKAMGITRDEYRELVQNCYSEWTFHKSFMQSRALYFQPRIGSNMSSLNARSASRNRRASPTERRFDDDNGYDQSQPVFGKSTSRQGDNKTDQQQQPNGYAPDPYYNNYNYNGNNYDNNGNNYDMYTNTNLPAPPAYPPPSHAPNTRRPIDWDQDQEQESAYESGAKSEYDDYYEDSLEGKKQKNPNRFSRYLCCCVPKDKKRRYICLGITFVVLVILGVLAYLFFPQYPQVKVFSAFISSPFSFSVANEADPDYNTLNIKLNLTLALETTNPNRYDFKVESISLIADLDVNTTYVGNALLTTPLTGFNSLLDLVPLPANRSSSYTGSLSPQIGTANYGAITFPAQNSVNYSMTFEFSYSPDPKLGLLLDPGVNEIASACGITDRNSKQRPLQFSYTATTVISILKNLGFNPALNGIMHFTCPFTEAQIASVVTAVENGESIITAAQSVFGSS</sequence>
<evidence type="ECO:0008006" key="5">
    <source>
        <dbReference type="Google" id="ProtNLM"/>
    </source>
</evidence>
<reference evidence="3" key="1">
    <citation type="submission" date="2020-05" db="EMBL/GenBank/DDBJ databases">
        <title>Phylogenomic resolution of chytrid fungi.</title>
        <authorList>
            <person name="Stajich J.E."/>
            <person name="Amses K."/>
            <person name="Simmons R."/>
            <person name="Seto K."/>
            <person name="Myers J."/>
            <person name="Bonds A."/>
            <person name="Quandt C.A."/>
            <person name="Barry K."/>
            <person name="Liu P."/>
            <person name="Grigoriev I."/>
            <person name="Longcore J.E."/>
            <person name="James T.Y."/>
        </authorList>
    </citation>
    <scope>NUCLEOTIDE SEQUENCE</scope>
    <source>
        <strain evidence="3">JEL0513</strain>
    </source>
</reference>
<feature type="region of interest" description="Disordered" evidence="1">
    <location>
        <begin position="1"/>
        <end position="25"/>
    </location>
</feature>
<evidence type="ECO:0000256" key="1">
    <source>
        <dbReference type="SAM" id="MobiDB-lite"/>
    </source>
</evidence>
<evidence type="ECO:0000313" key="4">
    <source>
        <dbReference type="Proteomes" id="UP001211907"/>
    </source>
</evidence>
<dbReference type="SUPFAM" id="SSF53335">
    <property type="entry name" value="S-adenosyl-L-methionine-dependent methyltransferases"/>
    <property type="match status" value="1"/>
</dbReference>
<accession>A0AAD5TAJ8</accession>
<dbReference type="Proteomes" id="UP001211907">
    <property type="component" value="Unassembled WGS sequence"/>
</dbReference>
<evidence type="ECO:0000256" key="2">
    <source>
        <dbReference type="SAM" id="Phobius"/>
    </source>
</evidence>
<gene>
    <name evidence="3" type="ORF">HK100_012875</name>
</gene>
<keyword evidence="4" id="KW-1185">Reference proteome</keyword>
<feature type="region of interest" description="Disordered" evidence="1">
    <location>
        <begin position="366"/>
        <end position="501"/>
    </location>
</feature>
<proteinExistence type="predicted"/>
<dbReference type="Pfam" id="PF13489">
    <property type="entry name" value="Methyltransf_23"/>
    <property type="match status" value="1"/>
</dbReference>
<protein>
    <recommendedName>
        <fullName evidence="5">Methyltransferase domain-containing protein</fullName>
    </recommendedName>
</protein>
<evidence type="ECO:0000313" key="3">
    <source>
        <dbReference type="EMBL" id="KAJ3138194.1"/>
    </source>
</evidence>
<keyword evidence="2" id="KW-0812">Transmembrane</keyword>
<feature type="compositionally biased region" description="Low complexity" evidence="1">
    <location>
        <begin position="417"/>
        <end position="451"/>
    </location>
</feature>
<name>A0AAD5TAJ8_9FUNG</name>
<feature type="compositionally biased region" description="Polar residues" evidence="1">
    <location>
        <begin position="392"/>
        <end position="416"/>
    </location>
</feature>
<dbReference type="PANTHER" id="PTHR43591">
    <property type="entry name" value="METHYLTRANSFERASE"/>
    <property type="match status" value="1"/>
</dbReference>
<feature type="transmembrane region" description="Helical" evidence="2">
    <location>
        <begin position="525"/>
        <end position="546"/>
    </location>
</feature>
<comment type="caution">
    <text evidence="3">The sequence shown here is derived from an EMBL/GenBank/DDBJ whole genome shotgun (WGS) entry which is preliminary data.</text>
</comment>
<dbReference type="AlphaFoldDB" id="A0AAD5TAJ8"/>
<feature type="compositionally biased region" description="Pro residues" evidence="1">
    <location>
        <begin position="452"/>
        <end position="462"/>
    </location>
</feature>
<organism evidence="3 4">
    <name type="scientific">Physocladia obscura</name>
    <dbReference type="NCBI Taxonomy" id="109957"/>
    <lineage>
        <taxon>Eukaryota</taxon>
        <taxon>Fungi</taxon>
        <taxon>Fungi incertae sedis</taxon>
        <taxon>Chytridiomycota</taxon>
        <taxon>Chytridiomycota incertae sedis</taxon>
        <taxon>Chytridiomycetes</taxon>
        <taxon>Chytridiales</taxon>
        <taxon>Chytriomycetaceae</taxon>
        <taxon>Physocladia</taxon>
    </lineage>
</organism>
<dbReference type="CDD" id="cd02440">
    <property type="entry name" value="AdoMet_MTases"/>
    <property type="match status" value="1"/>
</dbReference>
<dbReference type="EMBL" id="JADGJH010000098">
    <property type="protein sequence ID" value="KAJ3138194.1"/>
    <property type="molecule type" value="Genomic_DNA"/>
</dbReference>
<keyword evidence="2" id="KW-0472">Membrane</keyword>
<dbReference type="InterPro" id="IPR029063">
    <property type="entry name" value="SAM-dependent_MTases_sf"/>
</dbReference>